<dbReference type="InterPro" id="IPR001067">
    <property type="entry name" value="Nuc_translocat"/>
</dbReference>
<dbReference type="Pfam" id="PF14598">
    <property type="entry name" value="PAS_11"/>
    <property type="match status" value="1"/>
</dbReference>
<evidence type="ECO:0000259" key="10">
    <source>
        <dbReference type="PROSITE" id="PS50112"/>
    </source>
</evidence>
<evidence type="ECO:0000256" key="1">
    <source>
        <dbReference type="ARBA" id="ARBA00022737"/>
    </source>
</evidence>
<dbReference type="PROSITE" id="PS50112">
    <property type="entry name" value="PAS"/>
    <property type="match status" value="2"/>
</dbReference>
<keyword evidence="6" id="KW-0804">Transcription</keyword>
<keyword evidence="5" id="KW-0010">Activator</keyword>
<comment type="caution">
    <text evidence="12">The sequence shown here is derived from an EMBL/GenBank/DDBJ whole genome shotgun (WGS) entry which is preliminary data.</text>
</comment>
<dbReference type="SMART" id="SM00086">
    <property type="entry name" value="PAC"/>
    <property type="match status" value="1"/>
</dbReference>
<evidence type="ECO:0000256" key="8">
    <source>
        <dbReference type="SAM" id="Coils"/>
    </source>
</evidence>
<dbReference type="InterPro" id="IPR036638">
    <property type="entry name" value="HLH_DNA-bd_sf"/>
</dbReference>
<evidence type="ECO:0000256" key="4">
    <source>
        <dbReference type="ARBA" id="ARBA00023125"/>
    </source>
</evidence>
<evidence type="ECO:0000256" key="5">
    <source>
        <dbReference type="ARBA" id="ARBA00023159"/>
    </source>
</evidence>
<evidence type="ECO:0000256" key="7">
    <source>
        <dbReference type="ARBA" id="ARBA00023242"/>
    </source>
</evidence>
<evidence type="ECO:0000313" key="12">
    <source>
        <dbReference type="EMBL" id="KAK6167012.1"/>
    </source>
</evidence>
<proteinExistence type="predicted"/>
<dbReference type="InterPro" id="IPR047230">
    <property type="entry name" value="CLOCK-like"/>
</dbReference>
<dbReference type="InterPro" id="IPR001610">
    <property type="entry name" value="PAC"/>
</dbReference>
<dbReference type="InterPro" id="IPR013767">
    <property type="entry name" value="PAS_fold"/>
</dbReference>
<dbReference type="SMART" id="SM00091">
    <property type="entry name" value="PAS"/>
    <property type="match status" value="2"/>
</dbReference>
<dbReference type="GO" id="GO:0046983">
    <property type="term" value="F:protein dimerization activity"/>
    <property type="evidence" value="ECO:0007669"/>
    <property type="project" value="InterPro"/>
</dbReference>
<feature type="domain" description="BHLH" evidence="11">
    <location>
        <begin position="52"/>
        <end position="103"/>
    </location>
</feature>
<dbReference type="GO" id="GO:0032922">
    <property type="term" value="P:circadian regulation of gene expression"/>
    <property type="evidence" value="ECO:0007669"/>
    <property type="project" value="InterPro"/>
</dbReference>
<dbReference type="PRINTS" id="PR00785">
    <property type="entry name" value="NCTRNSLOCATR"/>
</dbReference>
<dbReference type="InterPro" id="IPR035965">
    <property type="entry name" value="PAS-like_dom_sf"/>
</dbReference>
<organism evidence="12 13">
    <name type="scientific">Patella caerulea</name>
    <name type="common">Rayed Mediterranean limpet</name>
    <dbReference type="NCBI Taxonomy" id="87958"/>
    <lineage>
        <taxon>Eukaryota</taxon>
        <taxon>Metazoa</taxon>
        <taxon>Spiralia</taxon>
        <taxon>Lophotrochozoa</taxon>
        <taxon>Mollusca</taxon>
        <taxon>Gastropoda</taxon>
        <taxon>Patellogastropoda</taxon>
        <taxon>Patelloidea</taxon>
        <taxon>Patellidae</taxon>
        <taxon>Patella</taxon>
    </lineage>
</organism>
<feature type="region of interest" description="Disordered" evidence="9">
    <location>
        <begin position="1"/>
        <end position="65"/>
    </location>
</feature>
<evidence type="ECO:0000256" key="2">
    <source>
        <dbReference type="ARBA" id="ARBA00023015"/>
    </source>
</evidence>
<dbReference type="InterPro" id="IPR000014">
    <property type="entry name" value="PAS"/>
</dbReference>
<keyword evidence="2" id="KW-0805">Transcription regulation</keyword>
<protein>
    <recommendedName>
        <fullName evidence="14">Circadian locomoter output cycles protein kaput</fullName>
    </recommendedName>
</protein>
<keyword evidence="8" id="KW-0175">Coiled coil</keyword>
<dbReference type="Gene3D" id="3.30.450.20">
    <property type="entry name" value="PAS domain"/>
    <property type="match status" value="2"/>
</dbReference>
<dbReference type="Proteomes" id="UP001347796">
    <property type="component" value="Unassembled WGS sequence"/>
</dbReference>
<dbReference type="EMBL" id="JAZGQO010000018">
    <property type="protein sequence ID" value="KAK6167012.1"/>
    <property type="molecule type" value="Genomic_DNA"/>
</dbReference>
<evidence type="ECO:0000259" key="11">
    <source>
        <dbReference type="PROSITE" id="PS50888"/>
    </source>
</evidence>
<dbReference type="Gene3D" id="4.10.280.10">
    <property type="entry name" value="Helix-loop-helix DNA-binding domain"/>
    <property type="match status" value="1"/>
</dbReference>
<dbReference type="PROSITE" id="PS50888">
    <property type="entry name" value="BHLH"/>
    <property type="match status" value="1"/>
</dbReference>
<feature type="compositionally biased region" description="Low complexity" evidence="9">
    <location>
        <begin position="545"/>
        <end position="558"/>
    </location>
</feature>
<dbReference type="SMART" id="SM00353">
    <property type="entry name" value="HLH"/>
    <property type="match status" value="1"/>
</dbReference>
<dbReference type="GO" id="GO:0005737">
    <property type="term" value="C:cytoplasm"/>
    <property type="evidence" value="ECO:0007669"/>
    <property type="project" value="InterPro"/>
</dbReference>
<keyword evidence="4" id="KW-0238">DNA-binding</keyword>
<evidence type="ECO:0000313" key="13">
    <source>
        <dbReference type="Proteomes" id="UP001347796"/>
    </source>
</evidence>
<accession>A0AAN8IX62</accession>
<evidence type="ECO:0008006" key="14">
    <source>
        <dbReference type="Google" id="ProtNLM"/>
    </source>
</evidence>
<dbReference type="InterPro" id="IPR011598">
    <property type="entry name" value="bHLH_dom"/>
</dbReference>
<dbReference type="PANTHER" id="PTHR46055">
    <property type="entry name" value="CIRCADIAN LOCOMOTER OUTPUT CYCLES PROTEIN KAPUT"/>
    <property type="match status" value="1"/>
</dbReference>
<dbReference type="SUPFAM" id="SSF47459">
    <property type="entry name" value="HLH, helix-loop-helix DNA-binding domain"/>
    <property type="match status" value="1"/>
</dbReference>
<evidence type="ECO:0000256" key="9">
    <source>
        <dbReference type="SAM" id="MobiDB-lite"/>
    </source>
</evidence>
<gene>
    <name evidence="12" type="ORF">SNE40_021125</name>
</gene>
<feature type="coiled-coil region" evidence="8">
    <location>
        <begin position="573"/>
        <end position="607"/>
    </location>
</feature>
<keyword evidence="3" id="KW-0090">Biological rhythms</keyword>
<feature type="compositionally biased region" description="Low complexity" evidence="9">
    <location>
        <begin position="24"/>
        <end position="38"/>
    </location>
</feature>
<dbReference type="NCBIfam" id="TIGR00229">
    <property type="entry name" value="sensory_box"/>
    <property type="match status" value="1"/>
</dbReference>
<dbReference type="GO" id="GO:1990513">
    <property type="term" value="C:CLOCK-BMAL transcription complex"/>
    <property type="evidence" value="ECO:0007669"/>
    <property type="project" value="TreeGrafter"/>
</dbReference>
<keyword evidence="7" id="KW-0539">Nucleus</keyword>
<dbReference type="Pfam" id="PF00010">
    <property type="entry name" value="HLH"/>
    <property type="match status" value="1"/>
</dbReference>
<keyword evidence="1" id="KW-0677">Repeat</keyword>
<evidence type="ECO:0000256" key="3">
    <source>
        <dbReference type="ARBA" id="ARBA00023108"/>
    </source>
</evidence>
<feature type="compositionally biased region" description="Polar residues" evidence="9">
    <location>
        <begin position="511"/>
        <end position="535"/>
    </location>
</feature>
<feature type="region of interest" description="Disordered" evidence="9">
    <location>
        <begin position="511"/>
        <end position="564"/>
    </location>
</feature>
<dbReference type="CDD" id="cd00130">
    <property type="entry name" value="PAS"/>
    <property type="match status" value="2"/>
</dbReference>
<dbReference type="PANTHER" id="PTHR46055:SF3">
    <property type="entry name" value="CIRCADIAN LOCOMOTER OUTPUT CYCLES PROTEIN KAPUT"/>
    <property type="match status" value="1"/>
</dbReference>
<feature type="domain" description="PAS" evidence="10">
    <location>
        <begin position="126"/>
        <end position="189"/>
    </location>
</feature>
<dbReference type="GO" id="GO:0000981">
    <property type="term" value="F:DNA-binding transcription factor activity, RNA polymerase II-specific"/>
    <property type="evidence" value="ECO:0007669"/>
    <property type="project" value="InterPro"/>
</dbReference>
<dbReference type="AlphaFoldDB" id="A0AAN8IX62"/>
<name>A0AAN8IX62_PATCE</name>
<evidence type="ECO:0000256" key="6">
    <source>
        <dbReference type="ARBA" id="ARBA00023163"/>
    </source>
</evidence>
<feature type="domain" description="PAS" evidence="10">
    <location>
        <begin position="298"/>
        <end position="345"/>
    </location>
</feature>
<sequence>MSGTKRRVPLNPPSENRDRETSDALDSSAMSGSESLASFDDFDGDSVRGSSSKRKTRNQSEKKRRDQFNLLINELSAMISSNKKKKVDKSTVLKQTISFLKNHQEISAQSQAHEITEDWKPSFLSNDEFSQLMLEALDSFVMVFDQQGKILYVSESVTSLLGYISQDLLNQSLYNILFERERVQLHALLTSPKVHTVGCDIPYFNNPSNQVTFSCHLKRGSLDPTAPFLYEYVSFTGSSHKLSPEIETSGEEPSFYSTQEINTFCCVVQLKTAQILREVLITDDSTREFTSRLSMEWKFLYLDHRASPIIGYLPFEVLGTSGYEYYHSDDLEKITECHEQLLKAGEGSSCCYRFLTKGQQWIWIRSSYYITYNQWNSKPEFIVCNNIVVSYSDVKAELCTDSGYNEDNTWVAGNQVDEQINNSSSSPTCSVTSSGHMGTVEVPNVEQSTPILGETDLIQQPHSTNNNDSFPLHKIVSHQLGNLLQHYMRQQAESGKQLQIQRQIFQPTQSRSWQAAASNNMSAPSTSYSSSNVMPTDQKRIADESQSSQQFSSAVQPSPRAGRFFSPAQRNLHEQLLEKSDMLQLAIQRQQDELQAITQQLALSKGQQFQSQAALQGQQSPNLTVQHTGSNTVAGMLSGQQDVMLSGQQTGDVMLPGQQKGDVMLRQQQANSLMSDNTNVDQFLIYPMDTQD</sequence>
<keyword evidence="13" id="KW-1185">Reference proteome</keyword>
<reference evidence="12 13" key="1">
    <citation type="submission" date="2024-01" db="EMBL/GenBank/DDBJ databases">
        <title>The genome of the rayed Mediterranean limpet Patella caerulea (Linnaeus, 1758).</title>
        <authorList>
            <person name="Anh-Thu Weber A."/>
            <person name="Halstead-Nussloch G."/>
        </authorList>
    </citation>
    <scope>NUCLEOTIDE SEQUENCE [LARGE SCALE GENOMIC DNA]</scope>
    <source>
        <strain evidence="12">AATW-2023a</strain>
        <tissue evidence="12">Whole specimen</tissue>
    </source>
</reference>
<dbReference type="SUPFAM" id="SSF55785">
    <property type="entry name" value="PYP-like sensor domain (PAS domain)"/>
    <property type="match status" value="2"/>
</dbReference>
<dbReference type="Pfam" id="PF00989">
    <property type="entry name" value="PAS"/>
    <property type="match status" value="1"/>
</dbReference>
<dbReference type="GO" id="GO:0000978">
    <property type="term" value="F:RNA polymerase II cis-regulatory region sequence-specific DNA binding"/>
    <property type="evidence" value="ECO:0007669"/>
    <property type="project" value="TreeGrafter"/>
</dbReference>